<dbReference type="InterPro" id="IPR052710">
    <property type="entry name" value="CAAX_protease"/>
</dbReference>
<proteinExistence type="predicted"/>
<organism evidence="3 4">
    <name type="scientific">Rhizobium herbae</name>
    <dbReference type="NCBI Taxonomy" id="508661"/>
    <lineage>
        <taxon>Bacteria</taxon>
        <taxon>Pseudomonadati</taxon>
        <taxon>Pseudomonadota</taxon>
        <taxon>Alphaproteobacteria</taxon>
        <taxon>Hyphomicrobiales</taxon>
        <taxon>Rhizobiaceae</taxon>
        <taxon>Rhizobium/Agrobacterium group</taxon>
        <taxon>Rhizobium</taxon>
    </lineage>
</organism>
<dbReference type="Proteomes" id="UP000823786">
    <property type="component" value="Unassembled WGS sequence"/>
</dbReference>
<evidence type="ECO:0000256" key="1">
    <source>
        <dbReference type="SAM" id="Phobius"/>
    </source>
</evidence>
<dbReference type="RefSeq" id="WP_209854565.1">
    <property type="nucleotide sequence ID" value="NZ_JAGGJV010000007.1"/>
</dbReference>
<dbReference type="Pfam" id="PF02517">
    <property type="entry name" value="Rce1-like"/>
    <property type="match status" value="1"/>
</dbReference>
<dbReference type="PANTHER" id="PTHR36435">
    <property type="entry name" value="SLR1288 PROTEIN"/>
    <property type="match status" value="1"/>
</dbReference>
<feature type="transmembrane region" description="Helical" evidence="1">
    <location>
        <begin position="189"/>
        <end position="208"/>
    </location>
</feature>
<feature type="domain" description="CAAX prenyl protease 2/Lysostaphin resistance protein A-like" evidence="2">
    <location>
        <begin position="105"/>
        <end position="201"/>
    </location>
</feature>
<feature type="transmembrane region" description="Helical" evidence="1">
    <location>
        <begin position="214"/>
        <end position="235"/>
    </location>
</feature>
<comment type="caution">
    <text evidence="3">The sequence shown here is derived from an EMBL/GenBank/DDBJ whole genome shotgun (WGS) entry which is preliminary data.</text>
</comment>
<reference evidence="3 4" key="1">
    <citation type="submission" date="2021-03" db="EMBL/GenBank/DDBJ databases">
        <title>Genomic Encyclopedia of Type Strains, Phase IV (KMG-IV): sequencing the most valuable type-strain genomes for metagenomic binning, comparative biology and taxonomic classification.</title>
        <authorList>
            <person name="Goeker M."/>
        </authorList>
    </citation>
    <scope>NUCLEOTIDE SEQUENCE [LARGE SCALE GENOMIC DNA]</scope>
    <source>
        <strain evidence="3 4">DSM 26427</strain>
    </source>
</reference>
<dbReference type="EMBL" id="JAGGJV010000007">
    <property type="protein sequence ID" value="MBP1860579.1"/>
    <property type="molecule type" value="Genomic_DNA"/>
</dbReference>
<feature type="transmembrane region" description="Helical" evidence="1">
    <location>
        <begin position="12"/>
        <end position="32"/>
    </location>
</feature>
<name>A0ABS4ERK3_9HYPH</name>
<evidence type="ECO:0000259" key="2">
    <source>
        <dbReference type="Pfam" id="PF02517"/>
    </source>
</evidence>
<accession>A0ABS4ERK3</accession>
<keyword evidence="1" id="KW-1133">Transmembrane helix</keyword>
<feature type="transmembrane region" description="Helical" evidence="1">
    <location>
        <begin position="44"/>
        <end position="65"/>
    </location>
</feature>
<keyword evidence="3" id="KW-0378">Hydrolase</keyword>
<protein>
    <submittedName>
        <fullName evidence="3">Membrane protease YdiL (CAAX protease family)</fullName>
    </submittedName>
</protein>
<sequence>MGIFNNRLGLSLMVLTIWTAITIVGGAISAGFNGSTADPLTHGVHTAFVAAIVFLTGVAFICRWSDLGFNAPVSVRSLSLLWLPLVYIAFFCCVMVLFGLPAPGVIASIFINTLLIGMSEELMFRGILFKALRSCCSIRSTVWISSPLFGAVHLLNGFSTGFSAAIPQAIFTFGLGILFIAIRIRTGSLYPVIALHAAWDFCIFTLDVGPAGQLWSAAELYALASVLPLYGLYLLRKSRAEPSSGDVA</sequence>
<keyword evidence="1" id="KW-0472">Membrane</keyword>
<dbReference type="PANTHER" id="PTHR36435:SF1">
    <property type="entry name" value="CAAX AMINO TERMINAL PROTEASE FAMILY PROTEIN"/>
    <property type="match status" value="1"/>
</dbReference>
<gene>
    <name evidence="3" type="ORF">J2Z75_004100</name>
</gene>
<keyword evidence="1" id="KW-0812">Transmembrane</keyword>
<keyword evidence="4" id="KW-1185">Reference proteome</keyword>
<feature type="transmembrane region" description="Helical" evidence="1">
    <location>
        <begin position="77"/>
        <end position="98"/>
    </location>
</feature>
<keyword evidence="3" id="KW-0645">Protease</keyword>
<evidence type="ECO:0000313" key="3">
    <source>
        <dbReference type="EMBL" id="MBP1860579.1"/>
    </source>
</evidence>
<feature type="transmembrane region" description="Helical" evidence="1">
    <location>
        <begin position="161"/>
        <end position="182"/>
    </location>
</feature>
<dbReference type="InterPro" id="IPR003675">
    <property type="entry name" value="Rce1/LyrA-like_dom"/>
</dbReference>
<dbReference type="GO" id="GO:0006508">
    <property type="term" value="P:proteolysis"/>
    <property type="evidence" value="ECO:0007669"/>
    <property type="project" value="UniProtKB-KW"/>
</dbReference>
<dbReference type="GO" id="GO:0008233">
    <property type="term" value="F:peptidase activity"/>
    <property type="evidence" value="ECO:0007669"/>
    <property type="project" value="UniProtKB-KW"/>
</dbReference>
<evidence type="ECO:0000313" key="4">
    <source>
        <dbReference type="Proteomes" id="UP000823786"/>
    </source>
</evidence>